<dbReference type="SUPFAM" id="SSF49265">
    <property type="entry name" value="Fibronectin type III"/>
    <property type="match status" value="1"/>
</dbReference>
<evidence type="ECO:0008006" key="7">
    <source>
        <dbReference type="Google" id="ProtNLM"/>
    </source>
</evidence>
<dbReference type="SUPFAM" id="SSF48726">
    <property type="entry name" value="Immunoglobulin"/>
    <property type="match status" value="1"/>
</dbReference>
<dbReference type="SMART" id="SM00060">
    <property type="entry name" value="FN3"/>
    <property type="match status" value="1"/>
</dbReference>
<name>A0AA35WZN5_GEOBA</name>
<keyword evidence="2" id="KW-1133">Transmembrane helix</keyword>
<feature type="domain" description="Fibronectin type-III" evidence="4">
    <location>
        <begin position="132"/>
        <end position="233"/>
    </location>
</feature>
<dbReference type="AlphaFoldDB" id="A0AA35WZN5"/>
<dbReference type="Proteomes" id="UP001174909">
    <property type="component" value="Unassembled WGS sequence"/>
</dbReference>
<dbReference type="Gene3D" id="2.60.40.10">
    <property type="entry name" value="Immunoglobulins"/>
    <property type="match status" value="1"/>
</dbReference>
<dbReference type="PROSITE" id="PS50853">
    <property type="entry name" value="FN3"/>
    <property type="match status" value="1"/>
</dbReference>
<evidence type="ECO:0000259" key="3">
    <source>
        <dbReference type="PROSITE" id="PS50835"/>
    </source>
</evidence>
<feature type="compositionally biased region" description="Polar residues" evidence="1">
    <location>
        <begin position="484"/>
        <end position="493"/>
    </location>
</feature>
<dbReference type="PROSITE" id="PS50835">
    <property type="entry name" value="IG_LIKE"/>
    <property type="match status" value="1"/>
</dbReference>
<evidence type="ECO:0000313" key="5">
    <source>
        <dbReference type="EMBL" id="CAI8032635.1"/>
    </source>
</evidence>
<feature type="domain" description="Ig-like" evidence="3">
    <location>
        <begin position="20"/>
        <end position="122"/>
    </location>
</feature>
<organism evidence="5 6">
    <name type="scientific">Geodia barretti</name>
    <name type="common">Barrett's horny sponge</name>
    <dbReference type="NCBI Taxonomy" id="519541"/>
    <lineage>
        <taxon>Eukaryota</taxon>
        <taxon>Metazoa</taxon>
        <taxon>Porifera</taxon>
        <taxon>Demospongiae</taxon>
        <taxon>Heteroscleromorpha</taxon>
        <taxon>Tetractinellida</taxon>
        <taxon>Astrophorina</taxon>
        <taxon>Geodiidae</taxon>
        <taxon>Geodia</taxon>
    </lineage>
</organism>
<feature type="region of interest" description="Disordered" evidence="1">
    <location>
        <begin position="484"/>
        <end position="525"/>
    </location>
</feature>
<keyword evidence="2" id="KW-0812">Transmembrane</keyword>
<protein>
    <recommendedName>
        <fullName evidence="7">Fibronectin type-III domain-containing protein</fullName>
    </recommendedName>
</protein>
<feature type="transmembrane region" description="Helical" evidence="2">
    <location>
        <begin position="350"/>
        <end position="379"/>
    </location>
</feature>
<evidence type="ECO:0000256" key="2">
    <source>
        <dbReference type="SAM" id="Phobius"/>
    </source>
</evidence>
<dbReference type="InterPro" id="IPR036179">
    <property type="entry name" value="Ig-like_dom_sf"/>
</dbReference>
<evidence type="ECO:0000259" key="4">
    <source>
        <dbReference type="PROSITE" id="PS50853"/>
    </source>
</evidence>
<feature type="compositionally biased region" description="Polar residues" evidence="1">
    <location>
        <begin position="440"/>
        <end position="470"/>
    </location>
</feature>
<dbReference type="EMBL" id="CASHTH010002612">
    <property type="protein sequence ID" value="CAI8032635.1"/>
    <property type="molecule type" value="Genomic_DNA"/>
</dbReference>
<dbReference type="InterPro" id="IPR003961">
    <property type="entry name" value="FN3_dom"/>
</dbReference>
<dbReference type="InterPro" id="IPR007110">
    <property type="entry name" value="Ig-like_dom"/>
</dbReference>
<evidence type="ECO:0000256" key="1">
    <source>
        <dbReference type="SAM" id="MobiDB-lite"/>
    </source>
</evidence>
<dbReference type="CDD" id="cd00063">
    <property type="entry name" value="FN3"/>
    <property type="match status" value="1"/>
</dbReference>
<reference evidence="5" key="1">
    <citation type="submission" date="2023-03" db="EMBL/GenBank/DDBJ databases">
        <authorList>
            <person name="Steffen K."/>
            <person name="Cardenas P."/>
        </authorList>
    </citation>
    <scope>NUCLEOTIDE SEQUENCE</scope>
</reference>
<keyword evidence="2" id="KW-0472">Membrane</keyword>
<dbReference type="InterPro" id="IPR036116">
    <property type="entry name" value="FN3_sf"/>
</dbReference>
<keyword evidence="6" id="KW-1185">Reference proteome</keyword>
<evidence type="ECO:0000313" key="6">
    <source>
        <dbReference type="Proteomes" id="UP001174909"/>
    </source>
</evidence>
<feature type="region of interest" description="Disordered" evidence="1">
    <location>
        <begin position="416"/>
        <end position="470"/>
    </location>
</feature>
<dbReference type="InterPro" id="IPR013783">
    <property type="entry name" value="Ig-like_fold"/>
</dbReference>
<comment type="caution">
    <text evidence="5">The sequence shown here is derived from an EMBL/GenBank/DDBJ whole genome shotgun (WGS) entry which is preliminary data.</text>
</comment>
<accession>A0AA35WZN5</accession>
<gene>
    <name evidence="5" type="ORF">GBAR_LOCUS18438</name>
</gene>
<sequence>MSMIVLFNLHEEKMNVSAVPLMLLIFTMVESVRIIEHPETKRVPEGGTVTFECSGEGEMGWYVDDQFVWGVYRTQLQQDGFSFRSSHYPTYSDLTMTAPAKISRNGTKIKCEAYSTSEVAFSNTSWLWIIGPPLPPNVTVELSSWNTMRLSWNAPFTAEGFPIDKYIVFTTNSSTDERTRTEFDPTDGNESLTIVDTPRLCHSLLFEVIAESSAGTSSATEVSGAFPVAVSEFSVNVSVVYFDTGGESLAPQATISFKLPEVCAANSGVSATYTLELRTVSGVLVHRTGAEYHESILIEETQIVPSCSSYTLNVTVSVSSFPLLGTHSNITIFDVPIGCPTTERSEGSGVLIPVLLGAVALVVVLLTLLIGAGLAVVCLQLRRRKTVNMRNSTCPRVPLMTDNPIYDDNHHYDVIPESCGSKPHSQRPKKRVSSDFRYSATPTSLSVNKESRQHPLSLNQNSLSTETPSPSEVDAILRNTFAGSLSPPSQQCVNGGGAEGEVYDTLSEKPPPVGGEGRVMESEKEDCYVLMNSSAV</sequence>
<proteinExistence type="predicted"/>